<dbReference type="RefSeq" id="WP_091932973.1">
    <property type="nucleotide sequence ID" value="NZ_FNCY01000001.1"/>
</dbReference>
<dbReference type="NCBIfam" id="NF037995">
    <property type="entry name" value="TRAP_S1"/>
    <property type="match status" value="1"/>
</dbReference>
<organism evidence="3 4">
    <name type="scientific">Propionivibrio dicarboxylicus</name>
    <dbReference type="NCBI Taxonomy" id="83767"/>
    <lineage>
        <taxon>Bacteria</taxon>
        <taxon>Pseudomonadati</taxon>
        <taxon>Pseudomonadota</taxon>
        <taxon>Betaproteobacteria</taxon>
        <taxon>Rhodocyclales</taxon>
        <taxon>Rhodocyclaceae</taxon>
        <taxon>Propionivibrio</taxon>
    </lineage>
</organism>
<evidence type="ECO:0000313" key="4">
    <source>
        <dbReference type="Proteomes" id="UP000198607"/>
    </source>
</evidence>
<feature type="signal peptide" evidence="2">
    <location>
        <begin position="1"/>
        <end position="24"/>
    </location>
</feature>
<dbReference type="Gene3D" id="3.40.190.170">
    <property type="entry name" value="Bacterial extracellular solute-binding protein, family 7"/>
    <property type="match status" value="1"/>
</dbReference>
<dbReference type="PANTHER" id="PTHR33376:SF2">
    <property type="entry name" value="DICARBOXYLATE-BINDING PERIPLASMIC PROTEIN"/>
    <property type="match status" value="1"/>
</dbReference>
<dbReference type="GO" id="GO:0030246">
    <property type="term" value="F:carbohydrate binding"/>
    <property type="evidence" value="ECO:0007669"/>
    <property type="project" value="TreeGrafter"/>
</dbReference>
<proteinExistence type="predicted"/>
<dbReference type="InterPro" id="IPR038404">
    <property type="entry name" value="TRAP_DctP_sf"/>
</dbReference>
<dbReference type="AlphaFoldDB" id="A0A1G7WKR7"/>
<protein>
    <submittedName>
        <fullName evidence="3">Tripartite ATP-independent transporter solute receptor, DctP family</fullName>
    </submittedName>
</protein>
<dbReference type="PIRSF" id="PIRSF006470">
    <property type="entry name" value="DctB"/>
    <property type="match status" value="1"/>
</dbReference>
<dbReference type="STRING" id="83767.SAMN05660652_00555"/>
<evidence type="ECO:0000256" key="1">
    <source>
        <dbReference type="ARBA" id="ARBA00022729"/>
    </source>
</evidence>
<keyword evidence="3" id="KW-0675">Receptor</keyword>
<dbReference type="NCBIfam" id="TIGR00787">
    <property type="entry name" value="dctP"/>
    <property type="match status" value="1"/>
</dbReference>
<dbReference type="EMBL" id="FNCY01000001">
    <property type="protein sequence ID" value="SDG72607.1"/>
    <property type="molecule type" value="Genomic_DNA"/>
</dbReference>
<dbReference type="OrthoDB" id="9794826at2"/>
<dbReference type="InterPro" id="IPR004682">
    <property type="entry name" value="TRAP_DctP"/>
</dbReference>
<feature type="chain" id="PRO_5011568975" evidence="2">
    <location>
        <begin position="25"/>
        <end position="326"/>
    </location>
</feature>
<sequence length="326" mass="36143">MKQPIKALIGLALATAFTLTTAHARDFRGAIVHPLDYPASVAFKHMGDDISAATKGKYGIKVYGSSTLGSAKDAIEQVKIGAIDMTWISGSDFNQMLPETVIPNLPFLFRDIEHFRKVMYGPVGDELRASFEKVGFVALAAYEAGSRSFYAKRPIRSVADMKGLKVRVQPSDMWISVMEAMGGNATPIPYAELYTALKTGLVDAAENNYASYETAKHFESAPIFSETQHVMVPEFLVFSKKVWDTLTKEDQAAIRKAAADSVPYYVKLWVAKQDDAKKALIAHKVTFIEPKDIDRKSFSDSQKAVWDKYANTPELKSLLQKIINTK</sequence>
<dbReference type="SUPFAM" id="SSF53850">
    <property type="entry name" value="Periplasmic binding protein-like II"/>
    <property type="match status" value="1"/>
</dbReference>
<evidence type="ECO:0000313" key="3">
    <source>
        <dbReference type="EMBL" id="SDG72607.1"/>
    </source>
</evidence>
<accession>A0A1G7WKR7</accession>
<keyword evidence="4" id="KW-1185">Reference proteome</keyword>
<dbReference type="GO" id="GO:0030288">
    <property type="term" value="C:outer membrane-bounded periplasmic space"/>
    <property type="evidence" value="ECO:0007669"/>
    <property type="project" value="InterPro"/>
</dbReference>
<gene>
    <name evidence="3" type="ORF">SAMN05660652_00555</name>
</gene>
<dbReference type="GO" id="GO:0055085">
    <property type="term" value="P:transmembrane transport"/>
    <property type="evidence" value="ECO:0007669"/>
    <property type="project" value="InterPro"/>
</dbReference>
<name>A0A1G7WKR7_9RHOO</name>
<dbReference type="InterPro" id="IPR018389">
    <property type="entry name" value="DctP_fam"/>
</dbReference>
<reference evidence="3 4" key="1">
    <citation type="submission" date="2016-10" db="EMBL/GenBank/DDBJ databases">
        <authorList>
            <person name="de Groot N.N."/>
        </authorList>
    </citation>
    <scope>NUCLEOTIDE SEQUENCE [LARGE SCALE GENOMIC DNA]</scope>
    <source>
        <strain evidence="3 4">DSM 5885</strain>
    </source>
</reference>
<dbReference type="CDD" id="cd13671">
    <property type="entry name" value="PBP2_TRAP_SBP_like_3"/>
    <property type="match status" value="1"/>
</dbReference>
<evidence type="ECO:0000256" key="2">
    <source>
        <dbReference type="SAM" id="SignalP"/>
    </source>
</evidence>
<dbReference type="PANTHER" id="PTHR33376">
    <property type="match status" value="1"/>
</dbReference>
<dbReference type="Pfam" id="PF03480">
    <property type="entry name" value="DctP"/>
    <property type="match status" value="1"/>
</dbReference>
<dbReference type="Proteomes" id="UP000198607">
    <property type="component" value="Unassembled WGS sequence"/>
</dbReference>
<keyword evidence="1 2" id="KW-0732">Signal</keyword>